<evidence type="ECO:0000313" key="3">
    <source>
        <dbReference type="Proteomes" id="UP000076837"/>
    </source>
</evidence>
<proteinExistence type="predicted"/>
<feature type="compositionally biased region" description="Polar residues" evidence="1">
    <location>
        <begin position="1"/>
        <end position="10"/>
    </location>
</feature>
<feature type="compositionally biased region" description="Basic and acidic residues" evidence="1">
    <location>
        <begin position="49"/>
        <end position="69"/>
    </location>
</feature>
<feature type="compositionally biased region" description="Acidic residues" evidence="1">
    <location>
        <begin position="78"/>
        <end position="99"/>
    </location>
</feature>
<accession>A0A162XTK9</accession>
<feature type="compositionally biased region" description="Polar residues" evidence="1">
    <location>
        <begin position="31"/>
        <end position="48"/>
    </location>
</feature>
<dbReference type="OrthoDB" id="5427526at2759"/>
<feature type="compositionally biased region" description="Polar residues" evidence="1">
    <location>
        <begin position="134"/>
        <end position="146"/>
    </location>
</feature>
<evidence type="ECO:0000256" key="1">
    <source>
        <dbReference type="SAM" id="MobiDB-lite"/>
    </source>
</evidence>
<comment type="caution">
    <text evidence="2">The sequence shown here is derived from an EMBL/GenBank/DDBJ whole genome shotgun (WGS) entry which is preliminary data.</text>
</comment>
<keyword evidence="3" id="KW-1185">Reference proteome</keyword>
<feature type="compositionally biased region" description="Low complexity" evidence="1">
    <location>
        <begin position="456"/>
        <end position="472"/>
    </location>
</feature>
<dbReference type="AlphaFoldDB" id="A0A162XTK9"/>
<feature type="compositionally biased region" description="Basic and acidic residues" evidence="1">
    <location>
        <begin position="431"/>
        <end position="447"/>
    </location>
</feature>
<protein>
    <submittedName>
        <fullName evidence="2">Uncharacterized protein</fullName>
    </submittedName>
</protein>
<organism evidence="2 3">
    <name type="scientific">Didymella rabiei</name>
    <name type="common">Chickpea ascochyta blight fungus</name>
    <name type="synonym">Mycosphaerella rabiei</name>
    <dbReference type="NCBI Taxonomy" id="5454"/>
    <lineage>
        <taxon>Eukaryota</taxon>
        <taxon>Fungi</taxon>
        <taxon>Dikarya</taxon>
        <taxon>Ascomycota</taxon>
        <taxon>Pezizomycotina</taxon>
        <taxon>Dothideomycetes</taxon>
        <taxon>Pleosporomycetidae</taxon>
        <taxon>Pleosporales</taxon>
        <taxon>Pleosporineae</taxon>
        <taxon>Didymellaceae</taxon>
        <taxon>Ascochyta</taxon>
    </lineage>
</organism>
<dbReference type="EMBL" id="JYNV01000290">
    <property type="protein sequence ID" value="KZM19677.1"/>
    <property type="molecule type" value="Genomic_DNA"/>
</dbReference>
<reference evidence="2 3" key="1">
    <citation type="journal article" date="2016" name="Sci. Rep.">
        <title>Draft genome sequencing and secretome analysis of fungal phytopathogen Ascochyta rabiei provides insight into the necrotrophic effector repertoire.</title>
        <authorList>
            <person name="Verma S."/>
            <person name="Gazara R.K."/>
            <person name="Nizam S."/>
            <person name="Parween S."/>
            <person name="Chattopadhyay D."/>
            <person name="Verma P.K."/>
        </authorList>
    </citation>
    <scope>NUCLEOTIDE SEQUENCE [LARGE SCALE GENOMIC DNA]</scope>
    <source>
        <strain evidence="2 3">ArDII</strain>
    </source>
</reference>
<feature type="region of interest" description="Disordered" evidence="1">
    <location>
        <begin position="1"/>
        <end position="177"/>
    </location>
</feature>
<evidence type="ECO:0000313" key="2">
    <source>
        <dbReference type="EMBL" id="KZM19677.1"/>
    </source>
</evidence>
<gene>
    <name evidence="2" type="ORF">ST47_g9000</name>
</gene>
<feature type="region of interest" description="Disordered" evidence="1">
    <location>
        <begin position="417"/>
        <end position="511"/>
    </location>
</feature>
<dbReference type="Proteomes" id="UP000076837">
    <property type="component" value="Unassembled WGS sequence"/>
</dbReference>
<sequence>MSSPPRTPTQRPASSHRRHPSSLDMSHSRRQSFNRPSSRSGYSPTTPRSSREFDHSSPAHHFEGGRDDGGGLGNLADELGEWGSEDEEMGSEFEEELEQPQEAAKSIGTAVDHDGSTGVGSALDLSGVRDSGVAMQSSPSTQSRATLSPGAAMRTKKHNRQRSLYDGSDYGEESDLENEGISPALEARMAAVESLARRGMEENGSASDEVVKRVTEHLRDLGSQIAVENGATRLKTAHDSLATHLTHQSRVLTSLTASFTGPRAIIPSPDAIDELLPLVEQTLQSLPHSSTDPIISLSHLTLSTRELLQHLSNVSDTLHMSRQTTTNAARRLRTSKEQLHEWKRETERTAEGREFIEQGDWDRRLREREAKRACGEVMEGFEEACGLWRKRLCEGLGVASQDFPVDSREAWPQNNVLAEPSAPAALNTKEVGNRPETPMDKPPELREFAPAPPGIRNFSRPSSSSSRFSNRSWVESVSPVSPRHVRKQSEKQGKSSSDSTFRFSDDEMAQN</sequence>
<name>A0A162XTK9_DIDRA</name>